<organism evidence="2 3">
    <name type="scientific">Caerostris extrusa</name>
    <name type="common">Bark spider</name>
    <name type="synonym">Caerostris bankana</name>
    <dbReference type="NCBI Taxonomy" id="172846"/>
    <lineage>
        <taxon>Eukaryota</taxon>
        <taxon>Metazoa</taxon>
        <taxon>Ecdysozoa</taxon>
        <taxon>Arthropoda</taxon>
        <taxon>Chelicerata</taxon>
        <taxon>Arachnida</taxon>
        <taxon>Araneae</taxon>
        <taxon>Araneomorphae</taxon>
        <taxon>Entelegynae</taxon>
        <taxon>Araneoidea</taxon>
        <taxon>Araneidae</taxon>
        <taxon>Caerostris</taxon>
    </lineage>
</organism>
<protein>
    <submittedName>
        <fullName evidence="2">Uncharacterized protein</fullName>
    </submittedName>
</protein>
<gene>
    <name evidence="2" type="ORF">CEXT_622541</name>
</gene>
<name>A0AAV4RCQ3_CAEEX</name>
<dbReference type="Proteomes" id="UP001054945">
    <property type="component" value="Unassembled WGS sequence"/>
</dbReference>
<dbReference type="AlphaFoldDB" id="A0AAV4RCQ3"/>
<feature type="region of interest" description="Disordered" evidence="1">
    <location>
        <begin position="1"/>
        <end position="33"/>
    </location>
</feature>
<reference evidence="2 3" key="1">
    <citation type="submission" date="2021-06" db="EMBL/GenBank/DDBJ databases">
        <title>Caerostris extrusa draft genome.</title>
        <authorList>
            <person name="Kono N."/>
            <person name="Arakawa K."/>
        </authorList>
    </citation>
    <scope>NUCLEOTIDE SEQUENCE [LARGE SCALE GENOMIC DNA]</scope>
</reference>
<keyword evidence="3" id="KW-1185">Reference proteome</keyword>
<proteinExistence type="predicted"/>
<evidence type="ECO:0000256" key="1">
    <source>
        <dbReference type="SAM" id="MobiDB-lite"/>
    </source>
</evidence>
<evidence type="ECO:0000313" key="3">
    <source>
        <dbReference type="Proteomes" id="UP001054945"/>
    </source>
</evidence>
<comment type="caution">
    <text evidence="2">The sequence shown here is derived from an EMBL/GenBank/DDBJ whole genome shotgun (WGS) entry which is preliminary data.</text>
</comment>
<sequence length="75" mass="8347">METESPSTPETLNPPALKRSSPPSVIKGRKEGFPEEKLRYSPIRRKNIEQSEGRSTTIQLITLCSAILLLITPNV</sequence>
<evidence type="ECO:0000313" key="2">
    <source>
        <dbReference type="EMBL" id="GIY19753.1"/>
    </source>
</evidence>
<dbReference type="EMBL" id="BPLR01007789">
    <property type="protein sequence ID" value="GIY19753.1"/>
    <property type="molecule type" value="Genomic_DNA"/>
</dbReference>
<feature type="compositionally biased region" description="Polar residues" evidence="1">
    <location>
        <begin position="1"/>
        <end position="11"/>
    </location>
</feature>
<accession>A0AAV4RCQ3</accession>